<feature type="compositionally biased region" description="Basic and acidic residues" evidence="2">
    <location>
        <begin position="227"/>
        <end position="250"/>
    </location>
</feature>
<feature type="coiled-coil region" evidence="1">
    <location>
        <begin position="1050"/>
        <end position="1077"/>
    </location>
</feature>
<evidence type="ECO:0000313" key="3">
    <source>
        <dbReference type="EMBL" id="AAW45182.2"/>
    </source>
</evidence>
<feature type="compositionally biased region" description="Basic residues" evidence="2">
    <location>
        <begin position="1304"/>
        <end position="1313"/>
    </location>
</feature>
<feature type="compositionally biased region" description="Acidic residues" evidence="2">
    <location>
        <begin position="251"/>
        <end position="268"/>
    </location>
</feature>
<dbReference type="RefSeq" id="XP_024513397.1">
    <property type="nucleotide sequence ID" value="XM_024657727.1"/>
</dbReference>
<evidence type="ECO:0000313" key="4">
    <source>
        <dbReference type="Proteomes" id="UP000002149"/>
    </source>
</evidence>
<evidence type="ECO:0000256" key="1">
    <source>
        <dbReference type="SAM" id="Coils"/>
    </source>
</evidence>
<proteinExistence type="predicted"/>
<feature type="compositionally biased region" description="Low complexity" evidence="2">
    <location>
        <begin position="1158"/>
        <end position="1167"/>
    </location>
</feature>
<feature type="region of interest" description="Disordered" evidence="2">
    <location>
        <begin position="1153"/>
        <end position="1181"/>
    </location>
</feature>
<feature type="region of interest" description="Disordered" evidence="2">
    <location>
        <begin position="82"/>
        <end position="200"/>
    </location>
</feature>
<dbReference type="VEuPathDB" id="FungiDB:CNH03200"/>
<feature type="region of interest" description="Disordered" evidence="2">
    <location>
        <begin position="1228"/>
        <end position="1313"/>
    </location>
</feature>
<evidence type="ECO:0000256" key="2">
    <source>
        <dbReference type="SAM" id="MobiDB-lite"/>
    </source>
</evidence>
<feature type="region of interest" description="Disordered" evidence="2">
    <location>
        <begin position="213"/>
        <end position="321"/>
    </location>
</feature>
<feature type="compositionally biased region" description="Low complexity" evidence="2">
    <location>
        <begin position="95"/>
        <end position="113"/>
    </location>
</feature>
<dbReference type="InParanoid" id="Q5KD40"/>
<feature type="compositionally biased region" description="Polar residues" evidence="2">
    <location>
        <begin position="82"/>
        <end position="94"/>
    </location>
</feature>
<feature type="compositionally biased region" description="Low complexity" evidence="2">
    <location>
        <begin position="1099"/>
        <end position="1115"/>
    </location>
</feature>
<accession>Q5KD40</accession>
<keyword evidence="4" id="KW-1185">Reference proteome</keyword>
<dbReference type="OrthoDB" id="2574260at2759"/>
<dbReference type="STRING" id="214684.Q5KD40"/>
<feature type="coiled-coil region" evidence="1">
    <location>
        <begin position="834"/>
        <end position="1003"/>
    </location>
</feature>
<dbReference type="PaxDb" id="214684-Q5KD40"/>
<feature type="compositionally biased region" description="Polar residues" evidence="2">
    <location>
        <begin position="1118"/>
        <end position="1128"/>
    </location>
</feature>
<feature type="region of interest" description="Disordered" evidence="2">
    <location>
        <begin position="431"/>
        <end position="457"/>
    </location>
</feature>
<keyword evidence="1" id="KW-0175">Coiled coil</keyword>
<feature type="region of interest" description="Disordered" evidence="2">
    <location>
        <begin position="32"/>
        <end position="63"/>
    </location>
</feature>
<feature type="coiled-coil region" evidence="1">
    <location>
        <begin position="480"/>
        <end position="528"/>
    </location>
</feature>
<feature type="compositionally biased region" description="Polar residues" evidence="2">
    <location>
        <begin position="305"/>
        <end position="319"/>
    </location>
</feature>
<name>Q5KD40_CRYD1</name>
<dbReference type="Proteomes" id="UP000002149">
    <property type="component" value="Chromosome 8"/>
</dbReference>
<sequence length="1313" mass="145819">MDPDLEDIGFSFAKPDCAPKNSFESIRSMKPFLPSNSNAASNNYTRLPGRNTGSDSSSSAATIAARPHGMFPSFRFQNAHPLSQSILPENSHSPSSVSTGAVTAASADGVVASKSPSATAPETPNVKGKASTPQLPFGGPGRRLLPTESAPFQTPTSSRTPFASKGFSPAQTNLAPEHQSYSSLSLPFSTPNPAKQGNQIMSGANTHKVTMATENPHRHSRGWAEPPMKDRAKDEELFHREAREEDKEVTMEVEDGQTYEQDNEDGTLEVEKRETYESTIRQDEMEEDRRNAYNMGRREERTEVATGQQSHPSHENNGQDIKATSRHDLYQDESHEALYPESLPSQIADSGLPSFRRDAHNSSELLGHGPSLPPAQRHCHTKHSSYKTPDRPPPSSTFCSLSNPKPVPRSMSFLEGVSNHDISGCATAMFKPSVPPLTKQQQKKDNDVDQGRSTLPKTTADLRVELEKGGGSEQMLLMMLQTKNGEIDNLKDEMFRLQELIGAKQSLNDDLAQETKRLEDIYKQSEQIWKTSIGNAKKWRDTIKQKEMSKNQALKELKDGYDEQSHTYSEALASLSKEFIAFREESMTKTKEDLEVHSSTLANIRTALQSVKEDLTANSNAVEELQNTKSLNAHLEDEMKAKNEELSFARNQASELQDKLKTFEETLAPNLERMMGDMIQVKASASTNSQALEAALLAQKELYEELSEKEKENVALRQESQEIRFVRDNLDSQLREAANYYHALGCEAKNLKDMVQELERKHKEALQKGVAKTETVEREWKHKLELADTHVSNLEKSLSSIKADAHLFAQRAVQTETDLKADLVARSSEGQARIHSLEKELKVAVTERDKLIRSLDETRAREQTLKDKITGLTQSTKESQLQLQGAQASLQDARKQGHILEDQVKSLIKQLESRSQKSESAMKFDDHFKRLQIKLEELQSTQGNILELERAKAEVIHKQSRIQDLQKSLNESHSTIEDINNDIRRLRLTIDQITEENGRLKIEIVGRGQSGKELVERWERDELNAEEVVLVQKITQQIRRGEQAICRQELDEKSNAVRKLESRCKKLEAQISALSHGRMTSNLTTPSALSRITHEAASLLSSPLSNPPTSSTAASHITVHSSSDSPNRPSAKSASSPLAAIAVSHKPSVESAVNLAPTANSNSTAANSKKRRLLDSQDVDDSEESFGHEVMIDEIFANVDEALLNHPSLTQGPAKLQKKTRFAEIIEHSSPSPDSQPEDADDPIDPPTSQPQPNLHQLAPPPPSQVTKTYARNKGAMRARPSLENVTTNSGNASGATGYEKGNRKLRGGRKSY</sequence>
<dbReference type="EMBL" id="AE017348">
    <property type="protein sequence ID" value="AAW45182.2"/>
    <property type="molecule type" value="Genomic_DNA"/>
</dbReference>
<feature type="compositionally biased region" description="Basic and acidic residues" evidence="2">
    <location>
        <begin position="269"/>
        <end position="303"/>
    </location>
</feature>
<dbReference type="HOGENOM" id="CLU_006172_0_0_1"/>
<feature type="region of interest" description="Disordered" evidence="2">
    <location>
        <begin position="1099"/>
        <end position="1138"/>
    </location>
</feature>
<dbReference type="KEGG" id="cne:CNH03200"/>
<feature type="region of interest" description="Disordered" evidence="2">
    <location>
        <begin position="336"/>
        <end position="405"/>
    </location>
</feature>
<feature type="compositionally biased region" description="Polar residues" evidence="2">
    <location>
        <begin position="150"/>
        <end position="161"/>
    </location>
</feature>
<protein>
    <submittedName>
        <fullName evidence="3">Expressed protein</fullName>
    </submittedName>
</protein>
<feature type="compositionally biased region" description="Polar residues" evidence="2">
    <location>
        <begin position="34"/>
        <end position="45"/>
    </location>
</feature>
<dbReference type="GeneID" id="3259270"/>
<organism evidence="3 4">
    <name type="scientific">Cryptococcus deneoformans (strain JEC21 / ATCC MYA-565)</name>
    <name type="common">Cryptococcus neoformans var. neoformans serotype D</name>
    <dbReference type="NCBI Taxonomy" id="214684"/>
    <lineage>
        <taxon>Eukaryota</taxon>
        <taxon>Fungi</taxon>
        <taxon>Dikarya</taxon>
        <taxon>Basidiomycota</taxon>
        <taxon>Agaricomycotina</taxon>
        <taxon>Tremellomycetes</taxon>
        <taxon>Tremellales</taxon>
        <taxon>Cryptococcaceae</taxon>
        <taxon>Cryptococcus</taxon>
        <taxon>Cryptococcus neoformans species complex</taxon>
    </lineage>
</organism>
<feature type="coiled-coil region" evidence="1">
    <location>
        <begin position="608"/>
        <end position="768"/>
    </location>
</feature>
<reference evidence="3 4" key="1">
    <citation type="journal article" date="2005" name="Science">
        <title>The genome of the basidiomycetous yeast and human pathogen Cryptococcus neoformans.</title>
        <authorList>
            <person name="Loftus B.J."/>
            <person name="Fung E."/>
            <person name="Roncaglia P."/>
            <person name="Rowley D."/>
            <person name="Amedeo P."/>
            <person name="Bruno D."/>
            <person name="Vamathevan J."/>
            <person name="Miranda M."/>
            <person name="Anderson I.J."/>
            <person name="Fraser J.A."/>
            <person name="Allen J.E."/>
            <person name="Bosdet I.E."/>
            <person name="Brent M.R."/>
            <person name="Chiu R."/>
            <person name="Doering T.L."/>
            <person name="Donlin M.J."/>
            <person name="D'Souza C.A."/>
            <person name="Fox D.S."/>
            <person name="Grinberg V."/>
            <person name="Fu J."/>
            <person name="Fukushima M."/>
            <person name="Haas B.J."/>
            <person name="Huang J.C."/>
            <person name="Janbon G."/>
            <person name="Jones S.J."/>
            <person name="Koo H.L."/>
            <person name="Krzywinski M.I."/>
            <person name="Kwon-Chung J.K."/>
            <person name="Lengeler K.B."/>
            <person name="Maiti R."/>
            <person name="Marra M.A."/>
            <person name="Marra R.E."/>
            <person name="Mathewson C.A."/>
            <person name="Mitchell T.G."/>
            <person name="Pertea M."/>
            <person name="Riggs F.R."/>
            <person name="Salzberg S.L."/>
            <person name="Schein J.E."/>
            <person name="Shvartsbeyn A."/>
            <person name="Shin H."/>
            <person name="Shumway M."/>
            <person name="Specht C.A."/>
            <person name="Suh B.B."/>
            <person name="Tenney A."/>
            <person name="Utterback T.R."/>
            <person name="Wickes B.L."/>
            <person name="Wortman J.R."/>
            <person name="Wye N.H."/>
            <person name="Kronstad J.W."/>
            <person name="Lodge J.K."/>
            <person name="Heitman J."/>
            <person name="Davis R.W."/>
            <person name="Fraser C.M."/>
            <person name="Hyman R.W."/>
        </authorList>
    </citation>
    <scope>NUCLEOTIDE SEQUENCE [LARGE SCALE GENOMIC DNA]</scope>
    <source>
        <strain evidence="4">JEC21 / ATCC MYA-565</strain>
    </source>
</reference>
<gene>
    <name evidence="3" type="ordered locus">CNH03200</name>
</gene>
<dbReference type="SUPFAM" id="SSF57997">
    <property type="entry name" value="Tropomyosin"/>
    <property type="match status" value="1"/>
</dbReference>
<feature type="compositionally biased region" description="Polar residues" evidence="2">
    <location>
        <begin position="1284"/>
        <end position="1295"/>
    </location>
</feature>
<feature type="compositionally biased region" description="Polar residues" evidence="2">
    <location>
        <begin position="169"/>
        <end position="200"/>
    </location>
</feature>
<feature type="compositionally biased region" description="Low complexity" evidence="2">
    <location>
        <begin position="54"/>
        <end position="63"/>
    </location>
</feature>